<evidence type="ECO:0000313" key="2">
    <source>
        <dbReference type="EMBL" id="OCB90646.1"/>
    </source>
</evidence>
<feature type="compositionally biased region" description="Polar residues" evidence="1">
    <location>
        <begin position="322"/>
        <end position="332"/>
    </location>
</feature>
<evidence type="ECO:0000256" key="1">
    <source>
        <dbReference type="SAM" id="MobiDB-lite"/>
    </source>
</evidence>
<feature type="region of interest" description="Disordered" evidence="1">
    <location>
        <begin position="656"/>
        <end position="675"/>
    </location>
</feature>
<feature type="compositionally biased region" description="Polar residues" evidence="1">
    <location>
        <begin position="460"/>
        <end position="479"/>
    </location>
</feature>
<accession>A0A9Q5NB58</accession>
<protein>
    <submittedName>
        <fullName evidence="2">Uncharacterized protein</fullName>
    </submittedName>
</protein>
<feature type="compositionally biased region" description="Polar residues" evidence="1">
    <location>
        <begin position="681"/>
        <end position="704"/>
    </location>
</feature>
<feature type="compositionally biased region" description="Low complexity" evidence="1">
    <location>
        <begin position="446"/>
        <end position="459"/>
    </location>
</feature>
<feature type="compositionally biased region" description="Low complexity" evidence="1">
    <location>
        <begin position="23"/>
        <end position="35"/>
    </location>
</feature>
<feature type="compositionally biased region" description="Polar residues" evidence="1">
    <location>
        <begin position="382"/>
        <end position="393"/>
    </location>
</feature>
<feature type="compositionally biased region" description="Low complexity" evidence="1">
    <location>
        <begin position="505"/>
        <end position="522"/>
    </location>
</feature>
<comment type="caution">
    <text evidence="2">The sequence shown here is derived from an EMBL/GenBank/DDBJ whole genome shotgun (WGS) entry which is preliminary data.</text>
</comment>
<feature type="region of interest" description="Disordered" evidence="1">
    <location>
        <begin position="287"/>
        <end position="531"/>
    </location>
</feature>
<sequence length="754" mass="80683">MIPMDDTAPVSSRTRGRTDEGRATGSRSSSTDSDASAVRFELFRQDYGLNDYAQHNLSSSHSQLDYSEDEYATSVSQLSAAEDAPVIRPPIGFQFGQNQTQGLFGFGTFSQLGPNHANGFYAPSEQPSGSLPSSGLSLPSKVYENDAAAAFGPLTEQSTIAAQESVTGWNGFNIPGQPSYDMFGLGTGSQNGNDTNMFAHNAMQKATSTFPLNEVPSFQGNLLEAHHQASLEHIQSAAGEAVPQHTSQNANDALTSASHPVSTTDDGSSPDYRAIVESFFASVSDAYSEAENLPDSSAPPPQPEPESTGDRTEIVPEATPTLRRTVSNESYEPSSGPTSDDDTSSDGSFSSQKKRDNRTEQANGGAKNDEQRKRGMFRVRTSPASPSSQSERPVSTLPKQPLFSASGPVSSTETPSPYFEYKQRKESSREATSANGVQRDSEPSKTTTPVNSGSTTTGTQTRESSCEPSSVNLSISEASPSRDEPQPTATQNNAGHPRLPSQILPSAISYASSSAPSPSSQSVGGTPFQGPSLKMHYESEAILAERETPPENHLVSVMIADKRFPNTEPILVELILPLSPSGKSDYWLDTMFFCHSLQSGPSRIDGPAKAFVFRGRFRQYFLRVSEQNIDNYASGNIVVPYNRFLNVTVESTVPQVPPVGQTTSRPAPAPVQPLVPSSYANLTHVASPNPSEASLPSAPVTRSVQPPKRSREHSPPSSAPASAASTSATPSSGQQSSTSNQEPPRKYYYRKRAL</sequence>
<feature type="compositionally biased region" description="Polar residues" evidence="1">
    <location>
        <begin position="656"/>
        <end position="665"/>
    </location>
</feature>
<name>A0A9Q5NB58_SANBA</name>
<feature type="region of interest" description="Disordered" evidence="1">
    <location>
        <begin position="238"/>
        <end position="270"/>
    </location>
</feature>
<keyword evidence="3" id="KW-1185">Reference proteome</keyword>
<feature type="compositionally biased region" description="Polar residues" evidence="1">
    <location>
        <begin position="244"/>
        <end position="267"/>
    </location>
</feature>
<dbReference type="Proteomes" id="UP000757232">
    <property type="component" value="Unassembled WGS sequence"/>
</dbReference>
<feature type="region of interest" description="Disordered" evidence="1">
    <location>
        <begin position="681"/>
        <end position="754"/>
    </location>
</feature>
<evidence type="ECO:0000313" key="3">
    <source>
        <dbReference type="Proteomes" id="UP000757232"/>
    </source>
</evidence>
<feature type="region of interest" description="Disordered" evidence="1">
    <location>
        <begin position="1"/>
        <end position="35"/>
    </location>
</feature>
<feature type="compositionally biased region" description="Low complexity" evidence="1">
    <location>
        <begin position="715"/>
        <end position="739"/>
    </location>
</feature>
<gene>
    <name evidence="2" type="ORF">A7U60_g2081</name>
</gene>
<proteinExistence type="predicted"/>
<reference evidence="2" key="1">
    <citation type="submission" date="2016-06" db="EMBL/GenBank/DDBJ databases">
        <title>Draft Genome sequence of the fungus Inonotus baumii.</title>
        <authorList>
            <person name="Zhu H."/>
            <person name="Lin W."/>
        </authorList>
    </citation>
    <scope>NUCLEOTIDE SEQUENCE</scope>
    <source>
        <strain evidence="2">821</strain>
    </source>
</reference>
<dbReference type="AlphaFoldDB" id="A0A9Q5NB58"/>
<dbReference type="EMBL" id="LNZH02000122">
    <property type="protein sequence ID" value="OCB90646.1"/>
    <property type="molecule type" value="Genomic_DNA"/>
</dbReference>
<organism evidence="2 3">
    <name type="scientific">Sanghuangporus baumii</name>
    <name type="common">Phellinus baumii</name>
    <dbReference type="NCBI Taxonomy" id="108892"/>
    <lineage>
        <taxon>Eukaryota</taxon>
        <taxon>Fungi</taxon>
        <taxon>Dikarya</taxon>
        <taxon>Basidiomycota</taxon>
        <taxon>Agaricomycotina</taxon>
        <taxon>Agaricomycetes</taxon>
        <taxon>Hymenochaetales</taxon>
        <taxon>Hymenochaetaceae</taxon>
        <taxon>Sanghuangporus</taxon>
    </lineage>
</organism>
<dbReference type="OrthoDB" id="3215534at2759"/>